<sequence length="112" mass="12061">MLFLILAALTLQVIILVSVNAAAFSGPNAGRLSALVWLTVAVTLITCVLYILAFLHLSRLSPGLLLFVLSLLGSGFQLSAVATRTFSARQIRFGAWVVLLNLLVFYLLNTLA</sequence>
<organism evidence="2 3">
    <name type="scientific">Deinococcus irradiatisoli</name>
    <dbReference type="NCBI Taxonomy" id="2202254"/>
    <lineage>
        <taxon>Bacteria</taxon>
        <taxon>Thermotogati</taxon>
        <taxon>Deinococcota</taxon>
        <taxon>Deinococci</taxon>
        <taxon>Deinococcales</taxon>
        <taxon>Deinococcaceae</taxon>
        <taxon>Deinococcus</taxon>
    </lineage>
</organism>
<name>A0A2Z3JMH7_9DEIO</name>
<protein>
    <submittedName>
        <fullName evidence="2">Uncharacterized protein</fullName>
    </submittedName>
</protein>
<dbReference type="AlphaFoldDB" id="A0A2Z3JMH7"/>
<evidence type="ECO:0000313" key="3">
    <source>
        <dbReference type="Proteomes" id="UP000245368"/>
    </source>
</evidence>
<keyword evidence="1" id="KW-0812">Transmembrane</keyword>
<dbReference type="Proteomes" id="UP000245368">
    <property type="component" value="Chromosome"/>
</dbReference>
<dbReference type="RefSeq" id="WP_109826232.1">
    <property type="nucleotide sequence ID" value="NZ_CP029494.1"/>
</dbReference>
<dbReference type="KEGG" id="dez:DKM44_06305"/>
<feature type="transmembrane region" description="Helical" evidence="1">
    <location>
        <begin position="93"/>
        <end position="111"/>
    </location>
</feature>
<evidence type="ECO:0000256" key="1">
    <source>
        <dbReference type="SAM" id="Phobius"/>
    </source>
</evidence>
<feature type="transmembrane region" description="Helical" evidence="1">
    <location>
        <begin position="35"/>
        <end position="57"/>
    </location>
</feature>
<accession>A0A2Z3JMH7</accession>
<keyword evidence="1" id="KW-1133">Transmembrane helix</keyword>
<gene>
    <name evidence="2" type="ORF">DKM44_06305</name>
</gene>
<dbReference type="EMBL" id="CP029494">
    <property type="protein sequence ID" value="AWN22888.1"/>
    <property type="molecule type" value="Genomic_DNA"/>
</dbReference>
<reference evidence="2 3" key="1">
    <citation type="submission" date="2018-05" db="EMBL/GenBank/DDBJ databases">
        <title>Complete Genome Sequence of Deinococcus sp. strain 17bor-2.</title>
        <authorList>
            <person name="Srinivasan S."/>
        </authorList>
    </citation>
    <scope>NUCLEOTIDE SEQUENCE [LARGE SCALE GENOMIC DNA]</scope>
    <source>
        <strain evidence="2 3">17bor-2</strain>
    </source>
</reference>
<feature type="transmembrane region" description="Helical" evidence="1">
    <location>
        <begin position="64"/>
        <end position="87"/>
    </location>
</feature>
<proteinExistence type="predicted"/>
<evidence type="ECO:0000313" key="2">
    <source>
        <dbReference type="EMBL" id="AWN22888.1"/>
    </source>
</evidence>
<keyword evidence="1" id="KW-0472">Membrane</keyword>
<keyword evidence="3" id="KW-1185">Reference proteome</keyword>